<sequence length="170" mass="17988">MRAEVSSELRSTAAMFTCIESKSYPTLGLVWINSSVSITGMSADCKGSPMVEEARLPPALNGVEAGAGAGAGVALPVEEGALYGNLRNPRCSLVKWALVPLENLPQLRQYLATTLPSTEMVCWASSGMFSLGGIEASLSLMRPESLELVSALRPLSFGAPRLGHDGSFLW</sequence>
<organism evidence="1 2">
    <name type="scientific">Seminavis robusta</name>
    <dbReference type="NCBI Taxonomy" id="568900"/>
    <lineage>
        <taxon>Eukaryota</taxon>
        <taxon>Sar</taxon>
        <taxon>Stramenopiles</taxon>
        <taxon>Ochrophyta</taxon>
        <taxon>Bacillariophyta</taxon>
        <taxon>Bacillariophyceae</taxon>
        <taxon>Bacillariophycidae</taxon>
        <taxon>Naviculales</taxon>
        <taxon>Naviculaceae</taxon>
        <taxon>Seminavis</taxon>
    </lineage>
</organism>
<reference evidence="1" key="1">
    <citation type="submission" date="2020-06" db="EMBL/GenBank/DDBJ databases">
        <authorList>
            <consortium name="Plant Systems Biology data submission"/>
        </authorList>
    </citation>
    <scope>NUCLEOTIDE SEQUENCE</scope>
    <source>
        <strain evidence="1">D6</strain>
    </source>
</reference>
<protein>
    <submittedName>
        <fullName evidence="1">Uncharacterized protein</fullName>
    </submittedName>
</protein>
<proteinExistence type="predicted"/>
<evidence type="ECO:0000313" key="2">
    <source>
        <dbReference type="Proteomes" id="UP001153069"/>
    </source>
</evidence>
<dbReference type="AlphaFoldDB" id="A0A9N8E2Z9"/>
<comment type="caution">
    <text evidence="1">The sequence shown here is derived from an EMBL/GenBank/DDBJ whole genome shotgun (WGS) entry which is preliminary data.</text>
</comment>
<dbReference type="EMBL" id="CAICTM010000596">
    <property type="protein sequence ID" value="CAB9513528.1"/>
    <property type="molecule type" value="Genomic_DNA"/>
</dbReference>
<evidence type="ECO:0000313" key="1">
    <source>
        <dbReference type="EMBL" id="CAB9513528.1"/>
    </source>
</evidence>
<gene>
    <name evidence="1" type="ORF">SEMRO_597_G172901.1</name>
</gene>
<dbReference type="Proteomes" id="UP001153069">
    <property type="component" value="Unassembled WGS sequence"/>
</dbReference>
<keyword evidence="2" id="KW-1185">Reference proteome</keyword>
<accession>A0A9N8E2Z9</accession>
<name>A0A9N8E2Z9_9STRA</name>